<dbReference type="KEGG" id="rpb:RPB_3728"/>
<dbReference type="InterPro" id="IPR019223">
    <property type="entry name" value="DUF2147"/>
</dbReference>
<proteinExistence type="predicted"/>
<dbReference type="PANTHER" id="PTHR36919">
    <property type="entry name" value="BLR1215 PROTEIN"/>
    <property type="match status" value="1"/>
</dbReference>
<dbReference type="EMBL" id="CP000250">
    <property type="protein sequence ID" value="ABD08422.1"/>
    <property type="molecule type" value="Genomic_DNA"/>
</dbReference>
<evidence type="ECO:0000313" key="3">
    <source>
        <dbReference type="EMBL" id="ABD08422.1"/>
    </source>
</evidence>
<organism evidence="3 4">
    <name type="scientific">Rhodopseudomonas palustris (strain HaA2)</name>
    <dbReference type="NCBI Taxonomy" id="316058"/>
    <lineage>
        <taxon>Bacteria</taxon>
        <taxon>Pseudomonadati</taxon>
        <taxon>Pseudomonadota</taxon>
        <taxon>Alphaproteobacteria</taxon>
        <taxon>Hyphomicrobiales</taxon>
        <taxon>Nitrobacteraceae</taxon>
        <taxon>Rhodopseudomonas</taxon>
    </lineage>
</organism>
<dbReference type="Pfam" id="PF09917">
    <property type="entry name" value="DUF2147"/>
    <property type="match status" value="1"/>
</dbReference>
<dbReference type="Gene3D" id="2.40.128.520">
    <property type="match status" value="1"/>
</dbReference>
<name>Q2ITN8_RHOP2</name>
<dbReference type="eggNOG" id="COG4731">
    <property type="taxonomic scope" value="Bacteria"/>
</dbReference>
<dbReference type="STRING" id="316058.RPB_3728"/>
<dbReference type="PANTHER" id="PTHR36919:SF2">
    <property type="entry name" value="BLL6627 PROTEIN"/>
    <property type="match status" value="1"/>
</dbReference>
<dbReference type="Proteomes" id="UP000008809">
    <property type="component" value="Chromosome"/>
</dbReference>
<feature type="chain" id="PRO_5004210746" description="DUF2147 domain-containing protein" evidence="1">
    <location>
        <begin position="35"/>
        <end position="137"/>
    </location>
</feature>
<keyword evidence="4" id="KW-1185">Reference proteome</keyword>
<feature type="domain" description="DUF2147" evidence="2">
    <location>
        <begin position="39"/>
        <end position="135"/>
    </location>
</feature>
<evidence type="ECO:0000313" key="4">
    <source>
        <dbReference type="Proteomes" id="UP000008809"/>
    </source>
</evidence>
<dbReference type="AlphaFoldDB" id="Q2ITN8"/>
<dbReference type="HOGENOM" id="CLU_108869_1_2_5"/>
<reference evidence="3 4" key="1">
    <citation type="submission" date="2006-01" db="EMBL/GenBank/DDBJ databases">
        <title>Complete sequence of Rhodopseudomonas palustris HaA2.</title>
        <authorList>
            <consortium name="US DOE Joint Genome Institute"/>
            <person name="Copeland A."/>
            <person name="Lucas S."/>
            <person name="Lapidus A."/>
            <person name="Barry K."/>
            <person name="Detter J.C."/>
            <person name="Glavina T."/>
            <person name="Hammon N."/>
            <person name="Israni S."/>
            <person name="Pitluck S."/>
            <person name="Chain P."/>
            <person name="Malfatti S."/>
            <person name="Shin M."/>
            <person name="Vergez L."/>
            <person name="Schmutz J."/>
            <person name="Larimer F."/>
            <person name="Land M."/>
            <person name="Hauser L."/>
            <person name="Pelletier D.A."/>
            <person name="Kyrpides N."/>
            <person name="Anderson I."/>
            <person name="Oda Y."/>
            <person name="Harwood C.S."/>
            <person name="Richardson P."/>
        </authorList>
    </citation>
    <scope>NUCLEOTIDE SEQUENCE [LARGE SCALE GENOMIC DNA]</scope>
    <source>
        <strain evidence="3 4">HaA2</strain>
    </source>
</reference>
<gene>
    <name evidence="3" type="ordered locus">RPB_3728</name>
</gene>
<keyword evidence="1" id="KW-0732">Signal</keyword>
<accession>Q2ITN8</accession>
<evidence type="ECO:0000256" key="1">
    <source>
        <dbReference type="SAM" id="SignalP"/>
    </source>
</evidence>
<protein>
    <recommendedName>
        <fullName evidence="2">DUF2147 domain-containing protein</fullName>
    </recommendedName>
</protein>
<feature type="signal peptide" evidence="1">
    <location>
        <begin position="1"/>
        <end position="34"/>
    </location>
</feature>
<sequence>MRTTSISSRRVGSGMVAGLALLAVAAMTATDARADDVAGTWLRDTGLSKVKFAPCGGAVCGTLVWLKPGVETPAKIGQKVFFDMKPSGPNAWAGSAFNPEDGKTYTGKMNLAGGTLTTQGCAMGGMICKSSTWTRAN</sequence>
<evidence type="ECO:0000259" key="2">
    <source>
        <dbReference type="Pfam" id="PF09917"/>
    </source>
</evidence>
<dbReference type="RefSeq" id="WP_011442606.1">
    <property type="nucleotide sequence ID" value="NC_007778.1"/>
</dbReference>